<evidence type="ECO:0000313" key="2">
    <source>
        <dbReference type="EMBL" id="PJA83206.1"/>
    </source>
</evidence>
<proteinExistence type="predicted"/>
<feature type="compositionally biased region" description="Basic and acidic residues" evidence="1">
    <location>
        <begin position="30"/>
        <end position="53"/>
    </location>
</feature>
<organism evidence="2 3">
    <name type="scientific">Candidatus Nealsonbacteria bacterium CG_4_9_14_3_um_filter_37_29</name>
    <dbReference type="NCBI Taxonomy" id="1974696"/>
    <lineage>
        <taxon>Bacteria</taxon>
        <taxon>Candidatus Nealsoniibacteriota</taxon>
    </lineage>
</organism>
<name>A0A2M7Z3A5_9BACT</name>
<dbReference type="Proteomes" id="UP000230178">
    <property type="component" value="Unassembled WGS sequence"/>
</dbReference>
<comment type="caution">
    <text evidence="2">The sequence shown here is derived from an EMBL/GenBank/DDBJ whole genome shotgun (WGS) entry which is preliminary data.</text>
</comment>
<protein>
    <submittedName>
        <fullName evidence="2">Uncharacterized protein</fullName>
    </submittedName>
</protein>
<accession>A0A2M7Z3A5</accession>
<reference evidence="3" key="1">
    <citation type="submission" date="2017-09" db="EMBL/GenBank/DDBJ databases">
        <title>Depth-based differentiation of microbial function through sediment-hosted aquifers and enrichment of novel symbionts in the deep terrestrial subsurface.</title>
        <authorList>
            <person name="Probst A.J."/>
            <person name="Ladd B."/>
            <person name="Jarett J.K."/>
            <person name="Geller-Mcgrath D.E."/>
            <person name="Sieber C.M.K."/>
            <person name="Emerson J.B."/>
            <person name="Anantharaman K."/>
            <person name="Thomas B.C."/>
            <person name="Malmstrom R."/>
            <person name="Stieglmeier M."/>
            <person name="Klingl A."/>
            <person name="Woyke T."/>
            <person name="Ryan C.M."/>
            <person name="Banfield J.F."/>
        </authorList>
    </citation>
    <scope>NUCLEOTIDE SEQUENCE [LARGE SCALE GENOMIC DNA]</scope>
</reference>
<evidence type="ECO:0000313" key="3">
    <source>
        <dbReference type="Proteomes" id="UP000230178"/>
    </source>
</evidence>
<sequence>MEAFKGRLAPDGNRSGRAKPKAGLTARQICRAERKLELSEPTDFSRKSEDHQPKVTPGITG</sequence>
<dbReference type="EMBL" id="PFVS01000059">
    <property type="protein sequence ID" value="PJA83206.1"/>
    <property type="molecule type" value="Genomic_DNA"/>
</dbReference>
<gene>
    <name evidence="2" type="ORF">CO146_01610</name>
</gene>
<evidence type="ECO:0000256" key="1">
    <source>
        <dbReference type="SAM" id="MobiDB-lite"/>
    </source>
</evidence>
<dbReference type="AlphaFoldDB" id="A0A2M7Z3A5"/>
<dbReference type="AntiFam" id="ANF00275">
    <property type="entry name" value="Spurious translation from rRNA (DUF6467)"/>
</dbReference>
<feature type="region of interest" description="Disordered" evidence="1">
    <location>
        <begin position="1"/>
        <end position="61"/>
    </location>
</feature>